<accession>A0A7C3HV76</accession>
<evidence type="ECO:0000313" key="1">
    <source>
        <dbReference type="EMBL" id="HFH27999.1"/>
    </source>
</evidence>
<comment type="caution">
    <text evidence="1">The sequence shown here is derived from an EMBL/GenBank/DDBJ whole genome shotgun (WGS) entry which is preliminary data.</text>
</comment>
<reference evidence="1" key="1">
    <citation type="journal article" date="2020" name="mSystems">
        <title>Genome- and Community-Level Interaction Insights into Carbon Utilization and Element Cycling Functions of Hydrothermarchaeota in Hydrothermal Sediment.</title>
        <authorList>
            <person name="Zhou Z."/>
            <person name="Liu Y."/>
            <person name="Xu W."/>
            <person name="Pan J."/>
            <person name="Luo Z.H."/>
            <person name="Li M."/>
        </authorList>
    </citation>
    <scope>NUCLEOTIDE SEQUENCE [LARGE SCALE GENOMIC DNA]</scope>
    <source>
        <strain evidence="1">SpSt-503</strain>
    </source>
</reference>
<gene>
    <name evidence="1" type="ORF">ENS59_00585</name>
</gene>
<sequence>MQPEHLTKEISALEIEHRKRFGFPANLMFAPDDPDLVAKRLRQALEEGIPWDTDKEFDDWLENQAPEWFRKGYKTGEILI</sequence>
<protein>
    <submittedName>
        <fullName evidence="1">Uncharacterized protein</fullName>
    </submittedName>
</protein>
<proteinExistence type="predicted"/>
<dbReference type="AlphaFoldDB" id="A0A7C3HV76"/>
<organism evidence="1">
    <name type="scientific">Gracilinema caldarium</name>
    <dbReference type="NCBI Taxonomy" id="215591"/>
    <lineage>
        <taxon>Bacteria</taxon>
        <taxon>Pseudomonadati</taxon>
        <taxon>Spirochaetota</taxon>
        <taxon>Spirochaetia</taxon>
        <taxon>Spirochaetales</taxon>
        <taxon>Breznakiellaceae</taxon>
        <taxon>Gracilinema</taxon>
    </lineage>
</organism>
<name>A0A7C3HV76_9SPIR</name>
<dbReference type="EMBL" id="DSVL01000016">
    <property type="protein sequence ID" value="HFH27999.1"/>
    <property type="molecule type" value="Genomic_DNA"/>
</dbReference>